<sequence>MTAADATDPVEGAGSAEGAGPVEPAGLPIGSDADLAWVRRRVRQVAAELGFGLVQQTKLVTAASELARNTLVHGGGGRVEITALADGPRRGLRLAFIDTGPGIGDVDLAMTDGYSSACGLGLGLGGARRLVDEFALETRPGQGAVVTVVAWVAGVPPARTPPDD</sequence>
<evidence type="ECO:0000259" key="2">
    <source>
        <dbReference type="Pfam" id="PF02518"/>
    </source>
</evidence>
<proteinExistence type="predicted"/>
<dbReference type="Pfam" id="PF02518">
    <property type="entry name" value="HATPase_c"/>
    <property type="match status" value="1"/>
</dbReference>
<dbReference type="CDD" id="cd16934">
    <property type="entry name" value="HATPase_RsbT-like"/>
    <property type="match status" value="1"/>
</dbReference>
<protein>
    <submittedName>
        <fullName evidence="3">Anti-sigma regulatory factor</fullName>
    </submittedName>
</protein>
<feature type="region of interest" description="Disordered" evidence="1">
    <location>
        <begin position="1"/>
        <end position="25"/>
    </location>
</feature>
<dbReference type="Gene3D" id="3.30.565.10">
    <property type="entry name" value="Histidine kinase-like ATPase, C-terminal domain"/>
    <property type="match status" value="1"/>
</dbReference>
<name>A0A919KDD5_9ACTN</name>
<feature type="domain" description="Histidine kinase/HSP90-like ATPase" evidence="2">
    <location>
        <begin position="56"/>
        <end position="149"/>
    </location>
</feature>
<dbReference type="InterPro" id="IPR003594">
    <property type="entry name" value="HATPase_dom"/>
</dbReference>
<dbReference type="InterPro" id="IPR036890">
    <property type="entry name" value="HATPase_C_sf"/>
</dbReference>
<evidence type="ECO:0000313" key="4">
    <source>
        <dbReference type="Proteomes" id="UP000619355"/>
    </source>
</evidence>
<dbReference type="EMBL" id="BNBF01000014">
    <property type="protein sequence ID" value="GHG58984.1"/>
    <property type="molecule type" value="Genomic_DNA"/>
</dbReference>
<reference evidence="4" key="1">
    <citation type="journal article" date="2019" name="Int. J. Syst. Evol. Microbiol.">
        <title>The Global Catalogue of Microorganisms (GCM) 10K type strain sequencing project: providing services to taxonomists for standard genome sequencing and annotation.</title>
        <authorList>
            <consortium name="The Broad Institute Genomics Platform"/>
            <consortium name="The Broad Institute Genome Sequencing Center for Infectious Disease"/>
            <person name="Wu L."/>
            <person name="Ma J."/>
        </authorList>
    </citation>
    <scope>NUCLEOTIDE SEQUENCE [LARGE SCALE GENOMIC DNA]</scope>
    <source>
        <strain evidence="4">JCM 4253</strain>
    </source>
</reference>
<dbReference type="Proteomes" id="UP000619355">
    <property type="component" value="Unassembled WGS sequence"/>
</dbReference>
<dbReference type="SUPFAM" id="SSF55874">
    <property type="entry name" value="ATPase domain of HSP90 chaperone/DNA topoisomerase II/histidine kinase"/>
    <property type="match status" value="1"/>
</dbReference>
<dbReference type="AlphaFoldDB" id="A0A919KDD5"/>
<keyword evidence="4" id="KW-1185">Reference proteome</keyword>
<accession>A0A919KDD5</accession>
<organism evidence="3 4">
    <name type="scientific">Streptomyces capoamus</name>
    <dbReference type="NCBI Taxonomy" id="68183"/>
    <lineage>
        <taxon>Bacteria</taxon>
        <taxon>Bacillati</taxon>
        <taxon>Actinomycetota</taxon>
        <taxon>Actinomycetes</taxon>
        <taxon>Kitasatosporales</taxon>
        <taxon>Streptomycetaceae</taxon>
        <taxon>Streptomyces</taxon>
    </lineage>
</organism>
<dbReference type="RefSeq" id="WP_229900297.1">
    <property type="nucleotide sequence ID" value="NZ_BNBF01000014.1"/>
</dbReference>
<comment type="caution">
    <text evidence="3">The sequence shown here is derived from an EMBL/GenBank/DDBJ whole genome shotgun (WGS) entry which is preliminary data.</text>
</comment>
<evidence type="ECO:0000313" key="3">
    <source>
        <dbReference type="EMBL" id="GHG58984.1"/>
    </source>
</evidence>
<gene>
    <name evidence="3" type="ORF">GCM10018980_46660</name>
</gene>
<evidence type="ECO:0000256" key="1">
    <source>
        <dbReference type="SAM" id="MobiDB-lite"/>
    </source>
</evidence>